<evidence type="ECO:0000313" key="2">
    <source>
        <dbReference type="EMBL" id="MFB9149288.1"/>
    </source>
</evidence>
<accession>A0ABV5HXZ0</accession>
<keyword evidence="3" id="KW-1185">Reference proteome</keyword>
<gene>
    <name evidence="2" type="ORF">ACFFU4_05920</name>
</gene>
<dbReference type="Proteomes" id="UP001589670">
    <property type="component" value="Unassembled WGS sequence"/>
</dbReference>
<protein>
    <submittedName>
        <fullName evidence="2">DUF2155 domain-containing protein</fullName>
    </submittedName>
</protein>
<dbReference type="RefSeq" id="WP_377068048.1">
    <property type="nucleotide sequence ID" value="NZ_JBHMEC010000009.1"/>
</dbReference>
<feature type="chain" id="PRO_5046711936" evidence="1">
    <location>
        <begin position="20"/>
        <end position="119"/>
    </location>
</feature>
<dbReference type="EMBL" id="JBHMEC010000009">
    <property type="protein sequence ID" value="MFB9149288.1"/>
    <property type="molecule type" value="Genomic_DNA"/>
</dbReference>
<comment type="caution">
    <text evidence="2">The sequence shown here is derived from an EMBL/GenBank/DDBJ whole genome shotgun (WGS) entry which is preliminary data.</text>
</comment>
<sequence length="119" mass="12567">MIRAAAACLLIACAQGAVAQEDAAPGDGAVLRGLDKITTELRDLDLANGESGQIGALTVELIECRYPEGNPAGDAYAHVIIRGTGSGKLWFDGWMLASSPALNALEHPRYDVWVIRCTT</sequence>
<name>A0ABV5HXZ0_9RHOB</name>
<dbReference type="InterPro" id="IPR019225">
    <property type="entry name" value="DUF2155"/>
</dbReference>
<organism evidence="2 3">
    <name type="scientific">Roseovarius ramblicola</name>
    <dbReference type="NCBI Taxonomy" id="2022336"/>
    <lineage>
        <taxon>Bacteria</taxon>
        <taxon>Pseudomonadati</taxon>
        <taxon>Pseudomonadota</taxon>
        <taxon>Alphaproteobacteria</taxon>
        <taxon>Rhodobacterales</taxon>
        <taxon>Roseobacteraceae</taxon>
        <taxon>Roseovarius</taxon>
    </lineage>
</organism>
<dbReference type="Pfam" id="PF09923">
    <property type="entry name" value="DUF2155"/>
    <property type="match status" value="1"/>
</dbReference>
<evidence type="ECO:0000313" key="3">
    <source>
        <dbReference type="Proteomes" id="UP001589670"/>
    </source>
</evidence>
<proteinExistence type="predicted"/>
<keyword evidence="1" id="KW-0732">Signal</keyword>
<reference evidence="2 3" key="1">
    <citation type="submission" date="2024-09" db="EMBL/GenBank/DDBJ databases">
        <authorList>
            <person name="Sun Q."/>
            <person name="Mori K."/>
        </authorList>
    </citation>
    <scope>NUCLEOTIDE SEQUENCE [LARGE SCALE GENOMIC DNA]</scope>
    <source>
        <strain evidence="2 3">CECT 9424</strain>
    </source>
</reference>
<evidence type="ECO:0000256" key="1">
    <source>
        <dbReference type="SAM" id="SignalP"/>
    </source>
</evidence>
<feature type="signal peptide" evidence="1">
    <location>
        <begin position="1"/>
        <end position="19"/>
    </location>
</feature>